<dbReference type="EMBL" id="VIEB01000167">
    <property type="protein sequence ID" value="TQE02818.1"/>
    <property type="molecule type" value="Genomic_DNA"/>
</dbReference>
<dbReference type="AlphaFoldDB" id="A0A540MVM7"/>
<evidence type="ECO:0000313" key="2">
    <source>
        <dbReference type="Proteomes" id="UP000315295"/>
    </source>
</evidence>
<organism evidence="1 2">
    <name type="scientific">Malus baccata</name>
    <name type="common">Siberian crab apple</name>
    <name type="synonym">Pyrus baccata</name>
    <dbReference type="NCBI Taxonomy" id="106549"/>
    <lineage>
        <taxon>Eukaryota</taxon>
        <taxon>Viridiplantae</taxon>
        <taxon>Streptophyta</taxon>
        <taxon>Embryophyta</taxon>
        <taxon>Tracheophyta</taxon>
        <taxon>Spermatophyta</taxon>
        <taxon>Magnoliopsida</taxon>
        <taxon>eudicotyledons</taxon>
        <taxon>Gunneridae</taxon>
        <taxon>Pentapetalae</taxon>
        <taxon>rosids</taxon>
        <taxon>fabids</taxon>
        <taxon>Rosales</taxon>
        <taxon>Rosaceae</taxon>
        <taxon>Amygdaloideae</taxon>
        <taxon>Maleae</taxon>
        <taxon>Malus</taxon>
    </lineage>
</organism>
<dbReference type="PANTHER" id="PTHR34798:SF2">
    <property type="entry name" value="PROTEIN TIME FOR COFFEE"/>
    <property type="match status" value="1"/>
</dbReference>
<protein>
    <submittedName>
        <fullName evidence="1">Uncharacterized protein</fullName>
    </submittedName>
</protein>
<proteinExistence type="predicted"/>
<sequence length="132" mass="14828">MKMSLSTKTASSNQDEKEIEVGEVLYEMKRQPQGPKKQEITATDSIKFESTKTNNKFTSDAKSRVSSLILNLPYVVPQLTSPFPQNSCSFVTSMSATGGYYKLTELSILFISFWVPQMLCLVAEKLRKDCDP</sequence>
<comment type="caution">
    <text evidence="1">The sequence shown here is derived from an EMBL/GenBank/DDBJ whole genome shotgun (WGS) entry which is preliminary data.</text>
</comment>
<dbReference type="GO" id="GO:0042752">
    <property type="term" value="P:regulation of circadian rhythm"/>
    <property type="evidence" value="ECO:0007669"/>
    <property type="project" value="InterPro"/>
</dbReference>
<reference evidence="1 2" key="1">
    <citation type="journal article" date="2019" name="G3 (Bethesda)">
        <title>Sequencing of a Wild Apple (Malus baccata) Genome Unravels the Differences Between Cultivated and Wild Apple Species Regarding Disease Resistance and Cold Tolerance.</title>
        <authorList>
            <person name="Chen X."/>
        </authorList>
    </citation>
    <scope>NUCLEOTIDE SEQUENCE [LARGE SCALE GENOMIC DNA]</scope>
    <source>
        <strain evidence="2">cv. Shandingzi</strain>
        <tissue evidence="1">Leaves</tissue>
    </source>
</reference>
<accession>A0A540MVM7</accession>
<keyword evidence="2" id="KW-1185">Reference proteome</keyword>
<gene>
    <name evidence="1" type="ORF">C1H46_011547</name>
</gene>
<dbReference type="GO" id="GO:0005634">
    <property type="term" value="C:nucleus"/>
    <property type="evidence" value="ECO:0007669"/>
    <property type="project" value="TreeGrafter"/>
</dbReference>
<dbReference type="Proteomes" id="UP000315295">
    <property type="component" value="Unassembled WGS sequence"/>
</dbReference>
<dbReference type="InterPro" id="IPR039317">
    <property type="entry name" value="TIC"/>
</dbReference>
<name>A0A540MVM7_MALBA</name>
<dbReference type="PANTHER" id="PTHR34798">
    <property type="entry name" value="PROTEIN TIME FOR COFFEE"/>
    <property type="match status" value="1"/>
</dbReference>
<evidence type="ECO:0000313" key="1">
    <source>
        <dbReference type="EMBL" id="TQE02818.1"/>
    </source>
</evidence>
<dbReference type="STRING" id="106549.A0A540MVM7"/>